<name>A0A816XXJ9_BRANA</name>
<accession>A0A816XXJ9</accession>
<reference evidence="1" key="1">
    <citation type="submission" date="2021-01" db="EMBL/GenBank/DDBJ databases">
        <authorList>
            <consortium name="Genoscope - CEA"/>
            <person name="William W."/>
        </authorList>
    </citation>
    <scope>NUCLEOTIDE SEQUENCE</scope>
</reference>
<evidence type="ECO:0000313" key="1">
    <source>
        <dbReference type="EMBL" id="CAF2151368.1"/>
    </source>
</evidence>
<dbReference type="EMBL" id="HG994355">
    <property type="protein sequence ID" value="CAF2151368.1"/>
    <property type="molecule type" value="Genomic_DNA"/>
</dbReference>
<gene>
    <name evidence="1" type="ORF">DARMORV10_A01P23750.1</name>
</gene>
<protein>
    <submittedName>
        <fullName evidence="1">(rape) hypothetical protein</fullName>
    </submittedName>
</protein>
<dbReference type="Proteomes" id="UP001295469">
    <property type="component" value="Chromosome A01"/>
</dbReference>
<organism evidence="1">
    <name type="scientific">Brassica napus</name>
    <name type="common">Rape</name>
    <dbReference type="NCBI Taxonomy" id="3708"/>
    <lineage>
        <taxon>Eukaryota</taxon>
        <taxon>Viridiplantae</taxon>
        <taxon>Streptophyta</taxon>
        <taxon>Embryophyta</taxon>
        <taxon>Tracheophyta</taxon>
        <taxon>Spermatophyta</taxon>
        <taxon>Magnoliopsida</taxon>
        <taxon>eudicotyledons</taxon>
        <taxon>Gunneridae</taxon>
        <taxon>Pentapetalae</taxon>
        <taxon>rosids</taxon>
        <taxon>malvids</taxon>
        <taxon>Brassicales</taxon>
        <taxon>Brassicaceae</taxon>
        <taxon>Brassiceae</taxon>
        <taxon>Brassica</taxon>
    </lineage>
</organism>
<dbReference type="AlphaFoldDB" id="A0A816XXJ9"/>
<sequence length="35" mass="4275">MKLRVRMVVNRFVVDHFKLRFIVYNQIHDENGDQG</sequence>
<proteinExistence type="predicted"/>